<evidence type="ECO:0000259" key="1">
    <source>
        <dbReference type="Pfam" id="PF13456"/>
    </source>
</evidence>
<comment type="caution">
    <text evidence="2">The sequence shown here is derived from an EMBL/GenBank/DDBJ whole genome shotgun (WGS) entry which is preliminary data.</text>
</comment>
<accession>A0ABD3ECM2</accession>
<dbReference type="Pfam" id="PF13456">
    <property type="entry name" value="RVT_3"/>
    <property type="match status" value="1"/>
</dbReference>
<gene>
    <name evidence="2" type="ORF">CASFOL_001811</name>
</gene>
<feature type="domain" description="RNase H type-1" evidence="1">
    <location>
        <begin position="58"/>
        <end position="130"/>
    </location>
</feature>
<dbReference type="PANTHER" id="PTHR47074">
    <property type="entry name" value="BNAC02G40300D PROTEIN"/>
    <property type="match status" value="1"/>
</dbReference>
<evidence type="ECO:0000313" key="3">
    <source>
        <dbReference type="Proteomes" id="UP001632038"/>
    </source>
</evidence>
<dbReference type="EMBL" id="JAVIJP010000005">
    <property type="protein sequence ID" value="KAL3652130.1"/>
    <property type="molecule type" value="Genomic_DNA"/>
</dbReference>
<dbReference type="InterPro" id="IPR052929">
    <property type="entry name" value="RNase_H-like_EbsB-rel"/>
</dbReference>
<organism evidence="2 3">
    <name type="scientific">Castilleja foliolosa</name>
    <dbReference type="NCBI Taxonomy" id="1961234"/>
    <lineage>
        <taxon>Eukaryota</taxon>
        <taxon>Viridiplantae</taxon>
        <taxon>Streptophyta</taxon>
        <taxon>Embryophyta</taxon>
        <taxon>Tracheophyta</taxon>
        <taxon>Spermatophyta</taxon>
        <taxon>Magnoliopsida</taxon>
        <taxon>eudicotyledons</taxon>
        <taxon>Gunneridae</taxon>
        <taxon>Pentapetalae</taxon>
        <taxon>asterids</taxon>
        <taxon>lamiids</taxon>
        <taxon>Lamiales</taxon>
        <taxon>Orobanchaceae</taxon>
        <taxon>Pedicularideae</taxon>
        <taxon>Castillejinae</taxon>
        <taxon>Castilleja</taxon>
    </lineage>
</organism>
<dbReference type="Proteomes" id="UP001632038">
    <property type="component" value="Unassembled WGS sequence"/>
</dbReference>
<reference evidence="3" key="1">
    <citation type="journal article" date="2024" name="IScience">
        <title>Strigolactones Initiate the Formation of Haustorium-like Structures in Castilleja.</title>
        <authorList>
            <person name="Buerger M."/>
            <person name="Peterson D."/>
            <person name="Chory J."/>
        </authorList>
    </citation>
    <scope>NUCLEOTIDE SEQUENCE [LARGE SCALE GENOMIC DNA]</scope>
</reference>
<sequence>MQRNLVLHGGSSPPIHIMVKNVSKSAASYWKSIVLSEISRPPNNPAWKAPPVDTLKCNIDAVFSKRYATYDIVIRNHNGSIKLAAINHHKCLHSTTAESLAILDACLILSELKISNVIIENDCLDVISIILGLLILATGLLACD</sequence>
<name>A0ABD3ECM2_9LAMI</name>
<dbReference type="PANTHER" id="PTHR47074:SF11">
    <property type="entry name" value="REVERSE TRANSCRIPTASE-LIKE PROTEIN"/>
    <property type="match status" value="1"/>
</dbReference>
<protein>
    <recommendedName>
        <fullName evidence="1">RNase H type-1 domain-containing protein</fullName>
    </recommendedName>
</protein>
<dbReference type="AlphaFoldDB" id="A0ABD3ECM2"/>
<keyword evidence="3" id="KW-1185">Reference proteome</keyword>
<proteinExistence type="predicted"/>
<dbReference type="InterPro" id="IPR002156">
    <property type="entry name" value="RNaseH_domain"/>
</dbReference>
<evidence type="ECO:0000313" key="2">
    <source>
        <dbReference type="EMBL" id="KAL3652130.1"/>
    </source>
</evidence>